<dbReference type="Proteomes" id="UP000499080">
    <property type="component" value="Unassembled WGS sequence"/>
</dbReference>
<sequence length="102" mass="11310">MILHSYNLTLDMFLYLVLHFFLSFLHSLLSGSHLCPSSFFTSPACSAFTSDIMANSFSKFSPIALVKGLVSVIHRKTKHPASDTSVSKIAWRVYVNVVQQAG</sequence>
<proteinExistence type="predicted"/>
<accession>A0A4Y2H4T9</accession>
<evidence type="ECO:0000313" key="3">
    <source>
        <dbReference type="Proteomes" id="UP000499080"/>
    </source>
</evidence>
<evidence type="ECO:0000313" key="2">
    <source>
        <dbReference type="EMBL" id="GBM60517.1"/>
    </source>
</evidence>
<feature type="transmembrane region" description="Helical" evidence="1">
    <location>
        <begin position="12"/>
        <end position="29"/>
    </location>
</feature>
<name>A0A4Y2H4T9_ARAVE</name>
<gene>
    <name evidence="2" type="ORF">AVEN_260003_1</name>
</gene>
<comment type="caution">
    <text evidence="2">The sequence shown here is derived from an EMBL/GenBank/DDBJ whole genome shotgun (WGS) entry which is preliminary data.</text>
</comment>
<evidence type="ECO:0000256" key="1">
    <source>
        <dbReference type="SAM" id="Phobius"/>
    </source>
</evidence>
<keyword evidence="1" id="KW-1133">Transmembrane helix</keyword>
<keyword evidence="3" id="KW-1185">Reference proteome</keyword>
<organism evidence="2 3">
    <name type="scientific">Araneus ventricosus</name>
    <name type="common">Orbweaver spider</name>
    <name type="synonym">Epeira ventricosa</name>
    <dbReference type="NCBI Taxonomy" id="182803"/>
    <lineage>
        <taxon>Eukaryota</taxon>
        <taxon>Metazoa</taxon>
        <taxon>Ecdysozoa</taxon>
        <taxon>Arthropoda</taxon>
        <taxon>Chelicerata</taxon>
        <taxon>Arachnida</taxon>
        <taxon>Araneae</taxon>
        <taxon>Araneomorphae</taxon>
        <taxon>Entelegynae</taxon>
        <taxon>Araneoidea</taxon>
        <taxon>Araneidae</taxon>
        <taxon>Araneus</taxon>
    </lineage>
</organism>
<protein>
    <submittedName>
        <fullName evidence="2">Uncharacterized protein</fullName>
    </submittedName>
</protein>
<keyword evidence="1" id="KW-0812">Transmembrane</keyword>
<reference evidence="2 3" key="1">
    <citation type="journal article" date="2019" name="Sci. Rep.">
        <title>Orb-weaving spider Araneus ventricosus genome elucidates the spidroin gene catalogue.</title>
        <authorList>
            <person name="Kono N."/>
            <person name="Nakamura H."/>
            <person name="Ohtoshi R."/>
            <person name="Moran D.A.P."/>
            <person name="Shinohara A."/>
            <person name="Yoshida Y."/>
            <person name="Fujiwara M."/>
            <person name="Mori M."/>
            <person name="Tomita M."/>
            <person name="Arakawa K."/>
        </authorList>
    </citation>
    <scope>NUCLEOTIDE SEQUENCE [LARGE SCALE GENOMIC DNA]</scope>
</reference>
<keyword evidence="1" id="KW-0472">Membrane</keyword>
<dbReference type="EMBL" id="BGPR01001727">
    <property type="protein sequence ID" value="GBM60517.1"/>
    <property type="molecule type" value="Genomic_DNA"/>
</dbReference>
<dbReference type="AlphaFoldDB" id="A0A4Y2H4T9"/>